<dbReference type="Proteomes" id="UP001549321">
    <property type="component" value="Unassembled WGS sequence"/>
</dbReference>
<evidence type="ECO:0000313" key="2">
    <source>
        <dbReference type="Proteomes" id="UP001549321"/>
    </source>
</evidence>
<comment type="caution">
    <text evidence="1">The sequence shown here is derived from an EMBL/GenBank/DDBJ whole genome shotgun (WGS) entry which is preliminary data.</text>
</comment>
<keyword evidence="2" id="KW-1185">Reference proteome</keyword>
<name>A0ABV2QTJ2_9HYPH</name>
<sequence>MTQMLNRILQRLAPDHRKVFRDFAGALERLLARS</sequence>
<proteinExistence type="predicted"/>
<organism evidence="1 2">
    <name type="scientific">Kaistia defluvii</name>
    <dbReference type="NCBI Taxonomy" id="410841"/>
    <lineage>
        <taxon>Bacteria</taxon>
        <taxon>Pseudomonadati</taxon>
        <taxon>Pseudomonadota</taxon>
        <taxon>Alphaproteobacteria</taxon>
        <taxon>Hyphomicrobiales</taxon>
        <taxon>Kaistiaceae</taxon>
        <taxon>Kaistia</taxon>
    </lineage>
</organism>
<protein>
    <submittedName>
        <fullName evidence="1">Uncharacterized protein</fullName>
    </submittedName>
</protein>
<accession>A0ABV2QTJ2</accession>
<evidence type="ECO:0000313" key="1">
    <source>
        <dbReference type="EMBL" id="MET4632349.1"/>
    </source>
</evidence>
<gene>
    <name evidence="1" type="ORF">ABIE08_000262</name>
</gene>
<reference evidence="1 2" key="1">
    <citation type="submission" date="2024-06" db="EMBL/GenBank/DDBJ databases">
        <title>Sorghum-associated microbial communities from plants grown in Nebraska, USA.</title>
        <authorList>
            <person name="Schachtman D."/>
        </authorList>
    </citation>
    <scope>NUCLEOTIDE SEQUENCE [LARGE SCALE GENOMIC DNA]</scope>
    <source>
        <strain evidence="1 2">3207</strain>
    </source>
</reference>
<dbReference type="EMBL" id="JBEPSM010000001">
    <property type="protein sequence ID" value="MET4632349.1"/>
    <property type="molecule type" value="Genomic_DNA"/>
</dbReference>